<protein>
    <submittedName>
        <fullName evidence="3">Fas apoptotic inhibitory molecule 1</fullName>
    </submittedName>
</protein>
<dbReference type="InterPro" id="IPR038513">
    <property type="entry name" value="FAIM1_dom_sf"/>
</dbReference>
<reference evidence="3" key="1">
    <citation type="submission" date="2017-02" db="UniProtKB">
        <authorList>
            <consortium name="WormBaseParasite"/>
        </authorList>
    </citation>
    <scope>IDENTIFICATION</scope>
</reference>
<dbReference type="PANTHER" id="PTHR13088">
    <property type="entry name" value="FAS APOPTOTIC INHIBITORY MOLECULE FAIM"/>
    <property type="match status" value="1"/>
</dbReference>
<dbReference type="STRING" id="103827.A0A0N5D063"/>
<name>A0A0N5D063_THECL</name>
<dbReference type="PANTHER" id="PTHR13088:SF3">
    <property type="entry name" value="FAS APOPTOTIC INHIBITORY MOLECULE 1"/>
    <property type="match status" value="1"/>
</dbReference>
<dbReference type="Proteomes" id="UP000276776">
    <property type="component" value="Unassembled WGS sequence"/>
</dbReference>
<dbReference type="OMA" id="SQEYRIM"/>
<dbReference type="FunFam" id="2.40.128.180:FF:000001">
    <property type="entry name" value="Fas apoptotic inhibitory molecule 1"/>
    <property type="match status" value="1"/>
</dbReference>
<dbReference type="Gene3D" id="2.40.128.180">
    <property type="match status" value="2"/>
</dbReference>
<proteinExistence type="predicted"/>
<dbReference type="GO" id="GO:1902042">
    <property type="term" value="P:negative regulation of extrinsic apoptotic signaling pathway via death domain receptors"/>
    <property type="evidence" value="ECO:0007669"/>
    <property type="project" value="TreeGrafter"/>
</dbReference>
<gene>
    <name evidence="1" type="ORF">TCLT_LOCUS6161</name>
</gene>
<evidence type="ECO:0000313" key="2">
    <source>
        <dbReference type="Proteomes" id="UP000276776"/>
    </source>
</evidence>
<dbReference type="WBParaSite" id="TCLT_0000617201-mRNA-1">
    <property type="protein sequence ID" value="TCLT_0000617201-mRNA-1"/>
    <property type="gene ID" value="TCLT_0000617201"/>
</dbReference>
<organism evidence="3">
    <name type="scientific">Thelazia callipaeda</name>
    <name type="common">Oriental eyeworm</name>
    <name type="synonym">Parasitic nematode</name>
    <dbReference type="NCBI Taxonomy" id="103827"/>
    <lineage>
        <taxon>Eukaryota</taxon>
        <taxon>Metazoa</taxon>
        <taxon>Ecdysozoa</taxon>
        <taxon>Nematoda</taxon>
        <taxon>Chromadorea</taxon>
        <taxon>Rhabditida</taxon>
        <taxon>Spirurina</taxon>
        <taxon>Spiruromorpha</taxon>
        <taxon>Thelazioidea</taxon>
        <taxon>Thelaziidae</taxon>
        <taxon>Thelazia</taxon>
    </lineage>
</organism>
<dbReference type="Pfam" id="PF06905">
    <property type="entry name" value="FAIM1"/>
    <property type="match status" value="1"/>
</dbReference>
<dbReference type="OrthoDB" id="6262731at2759"/>
<reference evidence="1 2" key="2">
    <citation type="submission" date="2018-11" db="EMBL/GenBank/DDBJ databases">
        <authorList>
            <consortium name="Pathogen Informatics"/>
        </authorList>
    </citation>
    <scope>NUCLEOTIDE SEQUENCE [LARGE SCALE GENOMIC DNA]</scope>
</reference>
<keyword evidence="2" id="KW-1185">Reference proteome</keyword>
<sequence length="182" mass="20937">MSNGLDTVARWSVPVQEHIYIIEFEHGTTSGKRVIRVDGKEILRRNWMFKLTGKELFSIGNLKCAINVESLRAFTYQYTLEVNGKTYEKFHEELKRKLKSWTTVIAGEDIRICFDKETMDVWVNGQKMNTAGEFVENGTKTHFEISNNVCFIKATSSGNKKIGFIYQLFINNSEITSTEEST</sequence>
<dbReference type="InterPro" id="IPR010695">
    <property type="entry name" value="FAIM1"/>
</dbReference>
<accession>A0A0N5D063</accession>
<evidence type="ECO:0000313" key="1">
    <source>
        <dbReference type="EMBL" id="VDN03486.1"/>
    </source>
</evidence>
<evidence type="ECO:0000313" key="3">
    <source>
        <dbReference type="WBParaSite" id="TCLT_0000617201-mRNA-1"/>
    </source>
</evidence>
<dbReference type="EMBL" id="UYYF01004395">
    <property type="protein sequence ID" value="VDN03486.1"/>
    <property type="molecule type" value="Genomic_DNA"/>
</dbReference>
<dbReference type="AlphaFoldDB" id="A0A0N5D063"/>